<dbReference type="PANTHER" id="PTHR45138:SF9">
    <property type="entry name" value="DIGUANYLATE CYCLASE DGCM-RELATED"/>
    <property type="match status" value="1"/>
</dbReference>
<organism evidence="2 3">
    <name type="scientific">Halanaerobium polyolivorans</name>
    <dbReference type="NCBI Taxonomy" id="2886943"/>
    <lineage>
        <taxon>Bacteria</taxon>
        <taxon>Bacillati</taxon>
        <taxon>Bacillota</taxon>
        <taxon>Clostridia</taxon>
        <taxon>Halanaerobiales</taxon>
        <taxon>Halanaerobiaceae</taxon>
        <taxon>Halanaerobium</taxon>
    </lineage>
</organism>
<keyword evidence="3" id="KW-1185">Reference proteome</keyword>
<comment type="caution">
    <text evidence="2">The sequence shown here is derived from an EMBL/GenBank/DDBJ whole genome shotgun (WGS) entry which is preliminary data.</text>
</comment>
<dbReference type="InterPro" id="IPR043128">
    <property type="entry name" value="Rev_trsase/Diguanyl_cyclase"/>
</dbReference>
<dbReference type="Proteomes" id="UP001199296">
    <property type="component" value="Unassembled WGS sequence"/>
</dbReference>
<proteinExistence type="predicted"/>
<dbReference type="PROSITE" id="PS50887">
    <property type="entry name" value="GGDEF"/>
    <property type="match status" value="1"/>
</dbReference>
<sequence>MLESGAAVFKKFTREEDMDARIGGDEFAILLTDCSLENAKKCAEKLKEEIASLKFNNVDSQITASFGLTNLGKDDNSKNFINRSDRALYE</sequence>
<dbReference type="PANTHER" id="PTHR45138">
    <property type="entry name" value="REGULATORY COMPONENTS OF SENSORY TRANSDUCTION SYSTEM"/>
    <property type="match status" value="1"/>
</dbReference>
<evidence type="ECO:0000259" key="1">
    <source>
        <dbReference type="PROSITE" id="PS50887"/>
    </source>
</evidence>
<dbReference type="GO" id="GO:0043709">
    <property type="term" value="P:cell adhesion involved in single-species biofilm formation"/>
    <property type="evidence" value="ECO:0007669"/>
    <property type="project" value="TreeGrafter"/>
</dbReference>
<gene>
    <name evidence="2" type="ORF">LJ207_11465</name>
</gene>
<name>A0AAW4X2B9_9FIRM</name>
<reference evidence="2 3" key="1">
    <citation type="submission" date="2021-10" db="EMBL/GenBank/DDBJ databases">
        <authorList>
            <person name="Grouzdev D.S."/>
            <person name="Pantiukh K.S."/>
            <person name="Krutkina M.S."/>
        </authorList>
    </citation>
    <scope>NUCLEOTIDE SEQUENCE [LARGE SCALE GENOMIC DNA]</scope>
    <source>
        <strain evidence="2 3">Z-7514</strain>
    </source>
</reference>
<dbReference type="GO" id="GO:0052621">
    <property type="term" value="F:diguanylate cyclase activity"/>
    <property type="evidence" value="ECO:0007669"/>
    <property type="project" value="UniProtKB-EC"/>
</dbReference>
<dbReference type="EC" id="2.7.7.65" evidence="2"/>
<dbReference type="InterPro" id="IPR029787">
    <property type="entry name" value="Nucleotide_cyclase"/>
</dbReference>
<dbReference type="GO" id="GO:0005886">
    <property type="term" value="C:plasma membrane"/>
    <property type="evidence" value="ECO:0007669"/>
    <property type="project" value="TreeGrafter"/>
</dbReference>
<dbReference type="InterPro" id="IPR000160">
    <property type="entry name" value="GGDEF_dom"/>
</dbReference>
<evidence type="ECO:0000313" key="3">
    <source>
        <dbReference type="Proteomes" id="UP001199296"/>
    </source>
</evidence>
<dbReference type="SUPFAM" id="SSF55073">
    <property type="entry name" value="Nucleotide cyclase"/>
    <property type="match status" value="1"/>
</dbReference>
<dbReference type="EMBL" id="JAJFAT010000021">
    <property type="protein sequence ID" value="MCC3145933.1"/>
    <property type="molecule type" value="Genomic_DNA"/>
</dbReference>
<dbReference type="GO" id="GO:1902201">
    <property type="term" value="P:negative regulation of bacterial-type flagellum-dependent cell motility"/>
    <property type="evidence" value="ECO:0007669"/>
    <property type="project" value="TreeGrafter"/>
</dbReference>
<protein>
    <submittedName>
        <fullName evidence="2">Diguanylate cyclase</fullName>
        <ecNumber evidence="2">2.7.7.65</ecNumber>
    </submittedName>
</protein>
<keyword evidence="2" id="KW-0808">Transferase</keyword>
<dbReference type="Pfam" id="PF00990">
    <property type="entry name" value="GGDEF"/>
    <property type="match status" value="1"/>
</dbReference>
<dbReference type="NCBIfam" id="TIGR00254">
    <property type="entry name" value="GGDEF"/>
    <property type="match status" value="1"/>
</dbReference>
<keyword evidence="2" id="KW-0548">Nucleotidyltransferase</keyword>
<evidence type="ECO:0000313" key="2">
    <source>
        <dbReference type="EMBL" id="MCC3145933.1"/>
    </source>
</evidence>
<dbReference type="InterPro" id="IPR050469">
    <property type="entry name" value="Diguanylate_Cyclase"/>
</dbReference>
<accession>A0AAW4X2B9</accession>
<dbReference type="AlphaFoldDB" id="A0AAW4X2B9"/>
<dbReference type="Gene3D" id="3.30.70.270">
    <property type="match status" value="1"/>
</dbReference>
<dbReference type="RefSeq" id="WP_229346636.1">
    <property type="nucleotide sequence ID" value="NZ_JAJFAT010000021.1"/>
</dbReference>
<feature type="domain" description="GGDEF" evidence="1">
    <location>
        <begin position="1"/>
        <end position="90"/>
    </location>
</feature>